<gene>
    <name evidence="2" type="ORF">BET01_11040</name>
</gene>
<keyword evidence="2" id="KW-0378">Hydrolase</keyword>
<dbReference type="InterPro" id="IPR050855">
    <property type="entry name" value="NDM-1-like"/>
</dbReference>
<dbReference type="InterPro" id="IPR036866">
    <property type="entry name" value="RibonucZ/Hydroxyglut_hydro"/>
</dbReference>
<dbReference type="Proteomes" id="UP000284277">
    <property type="component" value="Unassembled WGS sequence"/>
</dbReference>
<dbReference type="EMBL" id="MCIA01000034">
    <property type="protein sequence ID" value="RKD28751.1"/>
    <property type="molecule type" value="Genomic_DNA"/>
</dbReference>
<accession>A0A419SU19</accession>
<dbReference type="GO" id="GO:0016787">
    <property type="term" value="F:hydrolase activity"/>
    <property type="evidence" value="ECO:0007669"/>
    <property type="project" value="UniProtKB-KW"/>
</dbReference>
<dbReference type="SUPFAM" id="SSF56281">
    <property type="entry name" value="Metallo-hydrolase/oxidoreductase"/>
    <property type="match status" value="1"/>
</dbReference>
<dbReference type="CDD" id="cd07721">
    <property type="entry name" value="yflN-like_MBL-fold"/>
    <property type="match status" value="1"/>
</dbReference>
<comment type="caution">
    <text evidence="2">The sequence shown here is derived from an EMBL/GenBank/DDBJ whole genome shotgun (WGS) entry which is preliminary data.</text>
</comment>
<keyword evidence="3" id="KW-1185">Reference proteome</keyword>
<dbReference type="PANTHER" id="PTHR42951">
    <property type="entry name" value="METALLO-BETA-LACTAMASE DOMAIN-CONTAINING"/>
    <property type="match status" value="1"/>
</dbReference>
<name>A0A419SU19_9FIRM</name>
<dbReference type="RefSeq" id="WP_120198706.1">
    <property type="nucleotide sequence ID" value="NZ_MCIA01000034.1"/>
</dbReference>
<dbReference type="Gene3D" id="3.60.15.10">
    <property type="entry name" value="Ribonuclease Z/Hydroxyacylglutathione hydrolase-like"/>
    <property type="match status" value="1"/>
</dbReference>
<organism evidence="2 3">
    <name type="scientific">Lacrimispora algidixylanolytica</name>
    <dbReference type="NCBI Taxonomy" id="94868"/>
    <lineage>
        <taxon>Bacteria</taxon>
        <taxon>Bacillati</taxon>
        <taxon>Bacillota</taxon>
        <taxon>Clostridia</taxon>
        <taxon>Lachnospirales</taxon>
        <taxon>Lachnospiraceae</taxon>
        <taxon>Lacrimispora</taxon>
    </lineage>
</organism>
<sequence>MAVIEQIRCGCVNSYLIESRGRAILVDTGRLGSEEKILNMCQKTKVELILLTHGHFDHVQNTSFLKERLQVPVAMHKEDYSLLRDNRKEPISHQGLLAMLVAEVAERNLEKNRIPEFVPDLYLDDGDCLSDYGIDATVMALPGHTRGSIGLDIEEKFVITGDALMNLFYPGLSMIYWDREKMIESALKISALGARKVYFGHGNPVENREWSRIEI</sequence>
<dbReference type="InterPro" id="IPR001279">
    <property type="entry name" value="Metallo-B-lactamas"/>
</dbReference>
<dbReference type="SMART" id="SM00849">
    <property type="entry name" value="Lactamase_B"/>
    <property type="match status" value="1"/>
</dbReference>
<dbReference type="OrthoDB" id="9802248at2"/>
<feature type="domain" description="Metallo-beta-lactamase" evidence="1">
    <location>
        <begin position="11"/>
        <end position="201"/>
    </location>
</feature>
<protein>
    <submittedName>
        <fullName evidence="2">MBL fold metallo-hydrolase</fullName>
    </submittedName>
</protein>
<dbReference type="AlphaFoldDB" id="A0A419SU19"/>
<evidence type="ECO:0000259" key="1">
    <source>
        <dbReference type="SMART" id="SM00849"/>
    </source>
</evidence>
<reference evidence="2 3" key="1">
    <citation type="submission" date="2016-08" db="EMBL/GenBank/DDBJ databases">
        <title>A new outlook on sporulation: Clostridium algidixylanolyticum.</title>
        <authorList>
            <person name="Poppleton D.I."/>
            <person name="Gribaldo S."/>
        </authorList>
    </citation>
    <scope>NUCLEOTIDE SEQUENCE [LARGE SCALE GENOMIC DNA]</scope>
    <source>
        <strain evidence="2 3">SPL73</strain>
    </source>
</reference>
<dbReference type="PANTHER" id="PTHR42951:SF17">
    <property type="entry name" value="METALLO-BETA-LACTAMASE DOMAIN-CONTAINING PROTEIN"/>
    <property type="match status" value="1"/>
</dbReference>
<evidence type="ECO:0000313" key="2">
    <source>
        <dbReference type="EMBL" id="RKD28751.1"/>
    </source>
</evidence>
<proteinExistence type="predicted"/>
<dbReference type="Pfam" id="PF00753">
    <property type="entry name" value="Lactamase_B"/>
    <property type="match status" value="1"/>
</dbReference>
<evidence type="ECO:0000313" key="3">
    <source>
        <dbReference type="Proteomes" id="UP000284277"/>
    </source>
</evidence>